<dbReference type="InterPro" id="IPR045361">
    <property type="entry name" value="CIS_tube_prot_N"/>
</dbReference>
<protein>
    <submittedName>
        <fullName evidence="2">Nucleoid-associated protein YgaU</fullName>
    </submittedName>
</protein>
<feature type="domain" description="Contractile injection system tube protein N-terminal" evidence="1">
    <location>
        <begin position="8"/>
        <end position="161"/>
    </location>
</feature>
<proteinExistence type="predicted"/>
<dbReference type="Pfam" id="PF19266">
    <property type="entry name" value="CIS_tube"/>
    <property type="match status" value="1"/>
</dbReference>
<sequence>MAASKGGLEKLTITGFADPKYADKASTSPNPIKVMINPAQYSQAMGVEYTCQQGAGGTGKSVAFNRDKGEALELELVFDGTGTVPGAPTRSVPDQLADLRRLIYEVNGDIHSPNYVQLSWGTLMFKGRLKTLSIDYTLFDGDGTPLRAKVKAGFVGFHDNSDGRAGQKLSSPDLTHRVEVKEGDTLPLLCHRIYGDSRYYLAVAQHNRLDDFRRLTPPLTLYFPPLAPVSAKS</sequence>
<gene>
    <name evidence="2" type="ORF">FHT02_002040</name>
</gene>
<name>A0A840YFQ7_9SPHN</name>
<evidence type="ECO:0000259" key="1">
    <source>
        <dbReference type="Pfam" id="PF19266"/>
    </source>
</evidence>
<reference evidence="2 3" key="1">
    <citation type="submission" date="2020-08" db="EMBL/GenBank/DDBJ databases">
        <title>Genomic Encyclopedia of Type Strains, Phase IV (KMG-IV): sequencing the most valuable type-strain genomes for metagenomic binning, comparative biology and taxonomic classification.</title>
        <authorList>
            <person name="Goeker M."/>
        </authorList>
    </citation>
    <scope>NUCLEOTIDE SEQUENCE [LARGE SCALE GENOMIC DNA]</scope>
    <source>
        <strain evidence="2 3">DSM 26736</strain>
    </source>
</reference>
<evidence type="ECO:0000313" key="3">
    <source>
        <dbReference type="Proteomes" id="UP000527143"/>
    </source>
</evidence>
<comment type="caution">
    <text evidence="2">The sequence shown here is derived from an EMBL/GenBank/DDBJ whole genome shotgun (WGS) entry which is preliminary data.</text>
</comment>
<keyword evidence="3" id="KW-1185">Reference proteome</keyword>
<dbReference type="RefSeq" id="WP_184087005.1">
    <property type="nucleotide sequence ID" value="NZ_JACIJF010000004.1"/>
</dbReference>
<dbReference type="AlphaFoldDB" id="A0A840YFQ7"/>
<dbReference type="EMBL" id="JACIJF010000004">
    <property type="protein sequence ID" value="MBB5710809.1"/>
    <property type="molecule type" value="Genomic_DNA"/>
</dbReference>
<dbReference type="Proteomes" id="UP000527143">
    <property type="component" value="Unassembled WGS sequence"/>
</dbReference>
<organism evidence="2 3">
    <name type="scientific">Sphingomonas xinjiangensis</name>
    <dbReference type="NCBI Taxonomy" id="643568"/>
    <lineage>
        <taxon>Bacteria</taxon>
        <taxon>Pseudomonadati</taxon>
        <taxon>Pseudomonadota</taxon>
        <taxon>Alphaproteobacteria</taxon>
        <taxon>Sphingomonadales</taxon>
        <taxon>Sphingomonadaceae</taxon>
        <taxon>Sphingomonas</taxon>
    </lineage>
</organism>
<accession>A0A840YFQ7</accession>
<evidence type="ECO:0000313" key="2">
    <source>
        <dbReference type="EMBL" id="MBB5710809.1"/>
    </source>
</evidence>